<keyword evidence="1" id="KW-0472">Membrane</keyword>
<gene>
    <name evidence="2" type="ORF">D8M06_03125</name>
</gene>
<reference evidence="2 3" key="1">
    <citation type="journal article" date="2016" name="Int. J. Syst. Evol. Microbiol.">
        <title>Oceanobacillus halophilus sp. nov., a novel moderately halophilic bacterium from a hypersaline lake.</title>
        <authorList>
            <person name="Amoozegar M.A."/>
            <person name="Bagheri M."/>
            <person name="Makhdoumi A."/>
            <person name="Nikou M.M."/>
            <person name="Fazeli S.A.S."/>
            <person name="Schumann P."/>
            <person name="Sproer C."/>
            <person name="Sanchez-Porro C."/>
            <person name="Ventosa A."/>
        </authorList>
    </citation>
    <scope>NUCLEOTIDE SEQUENCE [LARGE SCALE GENOMIC DNA]</scope>
    <source>
        <strain evidence="2 3">DSM 23996</strain>
    </source>
</reference>
<protein>
    <recommendedName>
        <fullName evidence="4">LysM domain-containing protein</fullName>
    </recommendedName>
</protein>
<evidence type="ECO:0000313" key="3">
    <source>
        <dbReference type="Proteomes" id="UP000269301"/>
    </source>
</evidence>
<evidence type="ECO:0000256" key="1">
    <source>
        <dbReference type="SAM" id="Phobius"/>
    </source>
</evidence>
<dbReference type="OrthoDB" id="2691912at2"/>
<proteinExistence type="predicted"/>
<organism evidence="2 3">
    <name type="scientific">Oceanobacillus halophilus</name>
    <dbReference type="NCBI Taxonomy" id="930130"/>
    <lineage>
        <taxon>Bacteria</taxon>
        <taxon>Bacillati</taxon>
        <taxon>Bacillota</taxon>
        <taxon>Bacilli</taxon>
        <taxon>Bacillales</taxon>
        <taxon>Bacillaceae</taxon>
        <taxon>Oceanobacillus</taxon>
    </lineage>
</organism>
<sequence length="113" mass="13001">MEYIKRFFLYTFIILLVASIFKDLSLGTIIKEEDSPPDIPTVVSNSNYSVQKVKISSGDTVLSIVEEINSQKIHEIEIQQILSDFNELNPSVNPYQLQPNSFYYFPDYNKNGD</sequence>
<dbReference type="AlphaFoldDB" id="A0A495AED1"/>
<evidence type="ECO:0008006" key="4">
    <source>
        <dbReference type="Google" id="ProtNLM"/>
    </source>
</evidence>
<keyword evidence="3" id="KW-1185">Reference proteome</keyword>
<dbReference type="RefSeq" id="WP_121202878.1">
    <property type="nucleotide sequence ID" value="NZ_RBZP01000001.1"/>
</dbReference>
<keyword evidence="1" id="KW-0812">Transmembrane</keyword>
<dbReference type="EMBL" id="RBZP01000001">
    <property type="protein sequence ID" value="RKQ37804.1"/>
    <property type="molecule type" value="Genomic_DNA"/>
</dbReference>
<comment type="caution">
    <text evidence="2">The sequence shown here is derived from an EMBL/GenBank/DDBJ whole genome shotgun (WGS) entry which is preliminary data.</text>
</comment>
<keyword evidence="1" id="KW-1133">Transmembrane helix</keyword>
<feature type="transmembrane region" description="Helical" evidence="1">
    <location>
        <begin position="7"/>
        <end position="30"/>
    </location>
</feature>
<dbReference type="Proteomes" id="UP000269301">
    <property type="component" value="Unassembled WGS sequence"/>
</dbReference>
<name>A0A495AED1_9BACI</name>
<accession>A0A495AED1</accession>
<evidence type="ECO:0000313" key="2">
    <source>
        <dbReference type="EMBL" id="RKQ37804.1"/>
    </source>
</evidence>